<proteinExistence type="inferred from homology"/>
<dbReference type="PANTHER" id="PTHR38772:SF1">
    <property type="entry name" value="NUCLEOID-ASSOCIATED PROTEIN YEJK"/>
    <property type="match status" value="1"/>
</dbReference>
<dbReference type="EMBL" id="CP038448">
    <property type="protein sequence ID" value="QJT40028.1"/>
    <property type="molecule type" value="Genomic_DNA"/>
</dbReference>
<keyword evidence="3" id="KW-0963">Cytoplasm</keyword>
<evidence type="ECO:0000256" key="1">
    <source>
        <dbReference type="ARBA" id="ARBA00004453"/>
    </source>
</evidence>
<evidence type="ECO:0000313" key="5">
    <source>
        <dbReference type="Proteomes" id="UP000502657"/>
    </source>
</evidence>
<reference evidence="4 5" key="1">
    <citation type="submission" date="2019-03" db="EMBL/GenBank/DDBJ databases">
        <title>Novel transposon Tn6433 accelerates the dissemination of tet(E) in Aeromonas from aerobic biofilm under oxytetracycline stress.</title>
        <authorList>
            <person name="Shi Y."/>
            <person name="Tian Z."/>
            <person name="Zhang Y."/>
            <person name="Zhang H."/>
            <person name="Yang M."/>
        </authorList>
    </citation>
    <scope>NUCLEOTIDE SEQUENCE [LARGE SCALE GENOMIC DNA]</scope>
    <source>
        <strain evidence="4 5">R50-22</strain>
    </source>
</reference>
<comment type="similarity">
    <text evidence="2">Belongs to the YejK family.</text>
</comment>
<accession>A0ABX6NWC6</accession>
<protein>
    <submittedName>
        <fullName evidence="4">Nucleoid-associated protein</fullName>
    </submittedName>
</protein>
<evidence type="ECO:0000256" key="3">
    <source>
        <dbReference type="ARBA" id="ARBA00022490"/>
    </source>
</evidence>
<dbReference type="PANTHER" id="PTHR38772">
    <property type="match status" value="1"/>
</dbReference>
<keyword evidence="5" id="KW-1185">Reference proteome</keyword>
<dbReference type="Pfam" id="PF04245">
    <property type="entry name" value="NA37"/>
    <property type="match status" value="1"/>
</dbReference>
<sequence length="354" mass="39931">MSAPVAIEIDEIVESLNVINSVIVHDLNKKDGVFTIDERHDLLPVTKTVQRLVDQLIHVYGKRPGKSFGHFERDEDNYPVQKYVREYYVSKSKSFIDLTKSMMKTLCAKAMKTAATGGHVFIAHTKRDTSEYLLVAILTDEIGAALTEGKDVEDSVYLDIKGFRLAGKIDMTSWSAGSERYLSFLKGRDQAKVSDYFKAFLGCDNSVAAAAETATLIRGLESFAAKHSMNEVEKEAFLSKAHSICAKFSKEDEPFDIQAFSNELWPGIPDELIEELSDPELKLSEGFVPDRRVLRKLVKFSGQTKSWKFECDRIALNERQVVFNADETLTITNVPDELKARLRNELRQEDGDDE</sequence>
<evidence type="ECO:0000256" key="2">
    <source>
        <dbReference type="ARBA" id="ARBA00009035"/>
    </source>
</evidence>
<evidence type="ECO:0000313" key="4">
    <source>
        <dbReference type="EMBL" id="QJT40028.1"/>
    </source>
</evidence>
<dbReference type="Proteomes" id="UP000502657">
    <property type="component" value="Chromosome"/>
</dbReference>
<name>A0ABX6NWC6_AERME</name>
<dbReference type="RefSeq" id="WP_171269706.1">
    <property type="nucleotide sequence ID" value="NZ_CP038445.1"/>
</dbReference>
<gene>
    <name evidence="4" type="ORF">E4188_17030</name>
</gene>
<organism evidence="4 5">
    <name type="scientific">Aeromonas media</name>
    <dbReference type="NCBI Taxonomy" id="651"/>
    <lineage>
        <taxon>Bacteria</taxon>
        <taxon>Pseudomonadati</taxon>
        <taxon>Pseudomonadota</taxon>
        <taxon>Gammaproteobacteria</taxon>
        <taxon>Aeromonadales</taxon>
        <taxon>Aeromonadaceae</taxon>
        <taxon>Aeromonas</taxon>
    </lineage>
</organism>
<comment type="subcellular location">
    <subcellularLocation>
        <location evidence="1">Cytoplasm</location>
        <location evidence="1">Nucleoid</location>
    </subcellularLocation>
</comment>
<dbReference type="InterPro" id="IPR007358">
    <property type="entry name" value="Nucleoid_associated_NdpA"/>
</dbReference>